<organism evidence="1 2">
    <name type="scientific">Paxillus involutus ATCC 200175</name>
    <dbReference type="NCBI Taxonomy" id="664439"/>
    <lineage>
        <taxon>Eukaryota</taxon>
        <taxon>Fungi</taxon>
        <taxon>Dikarya</taxon>
        <taxon>Basidiomycota</taxon>
        <taxon>Agaricomycotina</taxon>
        <taxon>Agaricomycetes</taxon>
        <taxon>Agaricomycetidae</taxon>
        <taxon>Boletales</taxon>
        <taxon>Paxilineae</taxon>
        <taxon>Paxillaceae</taxon>
        <taxon>Paxillus</taxon>
    </lineage>
</organism>
<keyword evidence="2" id="KW-1185">Reference proteome</keyword>
<evidence type="ECO:0000313" key="1">
    <source>
        <dbReference type="EMBL" id="KIJ15347.1"/>
    </source>
</evidence>
<protein>
    <submittedName>
        <fullName evidence="1">Uncharacterized protein</fullName>
    </submittedName>
</protein>
<dbReference type="EMBL" id="KN819337">
    <property type="protein sequence ID" value="KIJ15347.1"/>
    <property type="molecule type" value="Genomic_DNA"/>
</dbReference>
<dbReference type="OrthoDB" id="3165318at2759"/>
<sequence length="216" mass="24685">MNDSPVYSKTLTFKTNNLGTDATLMLTFNKDIHNLHRETFPLCWKVSSFGKEGPYSIRLTFHNQLAFVKPQVQRGVIIDASTYKLINVDQKTTLTKDDNNVYHFSDVVKGEDGYLEVLNGCPLREDLLIGFTDPDGIQDPAPLLYFDNVGHEELIKAQFQPFLRAYITEQYQDSEIIEAEVSTSFFWEMDLASLDPSTTWLLTYSKSEGTYKISEI</sequence>
<reference evidence="2" key="2">
    <citation type="submission" date="2015-01" db="EMBL/GenBank/DDBJ databases">
        <title>Evolutionary Origins and Diversification of the Mycorrhizal Mutualists.</title>
        <authorList>
            <consortium name="DOE Joint Genome Institute"/>
            <consortium name="Mycorrhizal Genomics Consortium"/>
            <person name="Kohler A."/>
            <person name="Kuo A."/>
            <person name="Nagy L.G."/>
            <person name="Floudas D."/>
            <person name="Copeland A."/>
            <person name="Barry K.W."/>
            <person name="Cichocki N."/>
            <person name="Veneault-Fourrey C."/>
            <person name="LaButti K."/>
            <person name="Lindquist E.A."/>
            <person name="Lipzen A."/>
            <person name="Lundell T."/>
            <person name="Morin E."/>
            <person name="Murat C."/>
            <person name="Riley R."/>
            <person name="Ohm R."/>
            <person name="Sun H."/>
            <person name="Tunlid A."/>
            <person name="Henrissat B."/>
            <person name="Grigoriev I.V."/>
            <person name="Hibbett D.S."/>
            <person name="Martin F."/>
        </authorList>
    </citation>
    <scope>NUCLEOTIDE SEQUENCE [LARGE SCALE GENOMIC DNA]</scope>
    <source>
        <strain evidence="2">ATCC 200175</strain>
    </source>
</reference>
<dbReference type="AlphaFoldDB" id="A0A0C9U7E4"/>
<proteinExistence type="predicted"/>
<dbReference type="HOGENOM" id="CLU_103053_1_0_1"/>
<name>A0A0C9U7E4_PAXIN</name>
<reference evidence="1 2" key="1">
    <citation type="submission" date="2014-06" db="EMBL/GenBank/DDBJ databases">
        <authorList>
            <consortium name="DOE Joint Genome Institute"/>
            <person name="Kuo A."/>
            <person name="Kohler A."/>
            <person name="Nagy L.G."/>
            <person name="Floudas D."/>
            <person name="Copeland A."/>
            <person name="Barry K.W."/>
            <person name="Cichocki N."/>
            <person name="Veneault-Fourrey C."/>
            <person name="LaButti K."/>
            <person name="Lindquist E.A."/>
            <person name="Lipzen A."/>
            <person name="Lundell T."/>
            <person name="Morin E."/>
            <person name="Murat C."/>
            <person name="Sun H."/>
            <person name="Tunlid A."/>
            <person name="Henrissat B."/>
            <person name="Grigoriev I.V."/>
            <person name="Hibbett D.S."/>
            <person name="Martin F."/>
            <person name="Nordberg H.P."/>
            <person name="Cantor M.N."/>
            <person name="Hua S.X."/>
        </authorList>
    </citation>
    <scope>NUCLEOTIDE SEQUENCE [LARGE SCALE GENOMIC DNA]</scope>
    <source>
        <strain evidence="1 2">ATCC 200175</strain>
    </source>
</reference>
<evidence type="ECO:0000313" key="2">
    <source>
        <dbReference type="Proteomes" id="UP000053647"/>
    </source>
</evidence>
<accession>A0A0C9U7E4</accession>
<dbReference type="Proteomes" id="UP000053647">
    <property type="component" value="Unassembled WGS sequence"/>
</dbReference>
<gene>
    <name evidence="1" type="ORF">PAXINDRAFT_169155</name>
</gene>